<organism evidence="2 3">
    <name type="scientific">Pelomonas caseinilytica</name>
    <dbReference type="NCBI Taxonomy" id="2906763"/>
    <lineage>
        <taxon>Bacteria</taxon>
        <taxon>Pseudomonadati</taxon>
        <taxon>Pseudomonadota</taxon>
        <taxon>Betaproteobacteria</taxon>
        <taxon>Burkholderiales</taxon>
        <taxon>Sphaerotilaceae</taxon>
        <taxon>Roseateles</taxon>
    </lineage>
</organism>
<sequence>MPRLLIKIKWRHGTEFVSVDPDFLPSAGTYLKTTECWKESEEVVKYDVLCRAASRHGDRIEMDLRYAQADNPHLAEKNDAWGRCGLVIDVANSRATARWSDVQVASYNGPGRCVVLEDSLLDEYTYQQILRKGRPKQSAMRRQLLQMYGCCALTGETTREVLDAAHIVEVDNNGGNSRANCFLLRTDLHRLFDRGLLTFSATGQAIFAPSVGRGYVDELSGRRLADDVLDNVGEALRMRGAASR</sequence>
<gene>
    <name evidence="2" type="ORF">LXT12_26475</name>
</gene>
<dbReference type="EMBL" id="JAJTWT010000027">
    <property type="protein sequence ID" value="MCE4540780.1"/>
    <property type="molecule type" value="Genomic_DNA"/>
</dbReference>
<accession>A0ABS8XU76</accession>
<evidence type="ECO:0000313" key="2">
    <source>
        <dbReference type="EMBL" id="MCE4540780.1"/>
    </source>
</evidence>
<dbReference type="Proteomes" id="UP001201463">
    <property type="component" value="Unassembled WGS sequence"/>
</dbReference>
<dbReference type="RefSeq" id="WP_233395511.1">
    <property type="nucleotide sequence ID" value="NZ_JAJTWT010000027.1"/>
</dbReference>
<dbReference type="Pfam" id="PF13391">
    <property type="entry name" value="HNH_2"/>
    <property type="match status" value="1"/>
</dbReference>
<feature type="domain" description="HNH nuclease" evidence="1">
    <location>
        <begin position="151"/>
        <end position="199"/>
    </location>
</feature>
<name>A0ABS8XU76_9BURK</name>
<evidence type="ECO:0000313" key="3">
    <source>
        <dbReference type="Proteomes" id="UP001201463"/>
    </source>
</evidence>
<protein>
    <submittedName>
        <fullName evidence="2">HNH endonuclease</fullName>
    </submittedName>
</protein>
<keyword evidence="2" id="KW-0255">Endonuclease</keyword>
<reference evidence="2 3" key="1">
    <citation type="submission" date="2021-12" db="EMBL/GenBank/DDBJ databases">
        <title>Genome seq of p7.</title>
        <authorList>
            <person name="Seo T."/>
        </authorList>
    </citation>
    <scope>NUCLEOTIDE SEQUENCE [LARGE SCALE GENOMIC DNA]</scope>
    <source>
        <strain evidence="2 3">P7</strain>
    </source>
</reference>
<keyword evidence="3" id="KW-1185">Reference proteome</keyword>
<keyword evidence="2" id="KW-0540">Nuclease</keyword>
<dbReference type="GO" id="GO:0004519">
    <property type="term" value="F:endonuclease activity"/>
    <property type="evidence" value="ECO:0007669"/>
    <property type="project" value="UniProtKB-KW"/>
</dbReference>
<proteinExistence type="predicted"/>
<evidence type="ECO:0000259" key="1">
    <source>
        <dbReference type="Pfam" id="PF13391"/>
    </source>
</evidence>
<comment type="caution">
    <text evidence="2">The sequence shown here is derived from an EMBL/GenBank/DDBJ whole genome shotgun (WGS) entry which is preliminary data.</text>
</comment>
<keyword evidence="2" id="KW-0378">Hydrolase</keyword>
<dbReference type="InterPro" id="IPR003615">
    <property type="entry name" value="HNH_nuc"/>
</dbReference>